<keyword evidence="2" id="KW-0813">Transport</keyword>
<evidence type="ECO:0000256" key="8">
    <source>
        <dbReference type="ARBA" id="ARBA00037387"/>
    </source>
</evidence>
<dbReference type="PANTHER" id="PTHR36203:SF1">
    <property type="entry name" value="ASCORBATE-SPECIFIC PTS SYSTEM EIIA COMPONENT"/>
    <property type="match status" value="1"/>
</dbReference>
<keyword evidence="4" id="KW-0597">Phosphoprotein</keyword>
<dbReference type="PANTHER" id="PTHR36203">
    <property type="entry name" value="ASCORBATE-SPECIFIC PTS SYSTEM EIIA COMPONENT"/>
    <property type="match status" value="1"/>
</dbReference>
<dbReference type="Pfam" id="PF00359">
    <property type="entry name" value="PTS_EIIA_2"/>
    <property type="match status" value="1"/>
</dbReference>
<accession>A0ABN1JHV0</accession>
<dbReference type="CDD" id="cd00211">
    <property type="entry name" value="PTS_IIA_fru"/>
    <property type="match status" value="1"/>
</dbReference>
<name>A0ABN1JHV0_9CLOT</name>
<evidence type="ECO:0000256" key="6">
    <source>
        <dbReference type="ARBA" id="ARBA00022683"/>
    </source>
</evidence>
<keyword evidence="13" id="KW-1185">Reference proteome</keyword>
<dbReference type="PROSITE" id="PS51094">
    <property type="entry name" value="PTS_EIIA_TYPE_2"/>
    <property type="match status" value="1"/>
</dbReference>
<evidence type="ECO:0000256" key="4">
    <source>
        <dbReference type="ARBA" id="ARBA00022553"/>
    </source>
</evidence>
<evidence type="ECO:0000256" key="5">
    <source>
        <dbReference type="ARBA" id="ARBA00022679"/>
    </source>
</evidence>
<dbReference type="InterPro" id="IPR016152">
    <property type="entry name" value="PTrfase/Anion_transptr"/>
</dbReference>
<reference evidence="12 13" key="1">
    <citation type="journal article" date="2019" name="Int. J. Syst. Evol. Microbiol.">
        <title>The Global Catalogue of Microorganisms (GCM) 10K type strain sequencing project: providing services to taxonomists for standard genome sequencing and annotation.</title>
        <authorList>
            <consortium name="The Broad Institute Genomics Platform"/>
            <consortium name="The Broad Institute Genome Sequencing Center for Infectious Disease"/>
            <person name="Wu L."/>
            <person name="Ma J."/>
        </authorList>
    </citation>
    <scope>NUCLEOTIDE SEQUENCE [LARGE SCALE GENOMIC DNA]</scope>
    <source>
        <strain evidence="12 13">JCM 1407</strain>
    </source>
</reference>
<evidence type="ECO:0000256" key="9">
    <source>
        <dbReference type="ARBA" id="ARBA00041175"/>
    </source>
</evidence>
<keyword evidence="3" id="KW-0963">Cytoplasm</keyword>
<keyword evidence="5" id="KW-0808">Transferase</keyword>
<comment type="function">
    <text evidence="8">The phosphoenolpyruvate-dependent sugar phosphotransferase system (sugar PTS), a major carbohydrate active transport system, catalyzes the phosphorylation of incoming sugar substrates concomitantly with their translocation across the cell membrane. The enzyme II UlaABC PTS system is involved in ascorbate transport.</text>
</comment>
<evidence type="ECO:0000256" key="10">
    <source>
        <dbReference type="ARBA" id="ARBA00042072"/>
    </source>
</evidence>
<evidence type="ECO:0000256" key="1">
    <source>
        <dbReference type="ARBA" id="ARBA00004496"/>
    </source>
</evidence>
<proteinExistence type="predicted"/>
<evidence type="ECO:0000256" key="2">
    <source>
        <dbReference type="ARBA" id="ARBA00022448"/>
    </source>
</evidence>
<dbReference type="Proteomes" id="UP001501510">
    <property type="component" value="Unassembled WGS sequence"/>
</dbReference>
<sequence length="149" mass="16875">MLKDLLTEDFINVNVQCGDWKKAIKEGTKILIEENCIEKKYEDAIFNNFKKMGTYMVIAPGIVLSHARPENGVKKISMSIVTLKNPINFGSQLNDPVKLIVTLAAKDSEGHLKALSQLMEIFMNSKDLENIFNAKDKNEIIKIVQKYSK</sequence>
<evidence type="ECO:0000256" key="3">
    <source>
        <dbReference type="ARBA" id="ARBA00022490"/>
    </source>
</evidence>
<keyword evidence="7" id="KW-0418">Kinase</keyword>
<keyword evidence="12" id="KW-0762">Sugar transport</keyword>
<comment type="subcellular location">
    <subcellularLocation>
        <location evidence="1">Cytoplasm</location>
    </subcellularLocation>
</comment>
<evidence type="ECO:0000313" key="13">
    <source>
        <dbReference type="Proteomes" id="UP001501510"/>
    </source>
</evidence>
<evidence type="ECO:0000256" key="7">
    <source>
        <dbReference type="ARBA" id="ARBA00022777"/>
    </source>
</evidence>
<dbReference type="InterPro" id="IPR051351">
    <property type="entry name" value="Ascorbate-PTS_EIIA_comp"/>
</dbReference>
<comment type="caution">
    <text evidence="12">The sequence shown here is derived from an EMBL/GenBank/DDBJ whole genome shotgun (WGS) entry which is preliminary data.</text>
</comment>
<evidence type="ECO:0000313" key="12">
    <source>
        <dbReference type="EMBL" id="GAA0740097.1"/>
    </source>
</evidence>
<feature type="domain" description="PTS EIIA type-2" evidence="11">
    <location>
        <begin position="4"/>
        <end position="147"/>
    </location>
</feature>
<evidence type="ECO:0000259" key="11">
    <source>
        <dbReference type="PROSITE" id="PS51094"/>
    </source>
</evidence>
<organism evidence="12 13">
    <name type="scientific">Clostridium oceanicum</name>
    <dbReference type="NCBI Taxonomy" id="1543"/>
    <lineage>
        <taxon>Bacteria</taxon>
        <taxon>Bacillati</taxon>
        <taxon>Bacillota</taxon>
        <taxon>Clostridia</taxon>
        <taxon>Eubacteriales</taxon>
        <taxon>Clostridiaceae</taxon>
        <taxon>Clostridium</taxon>
    </lineage>
</organism>
<keyword evidence="6" id="KW-0598">Phosphotransferase system</keyword>
<dbReference type="Gene3D" id="3.40.930.10">
    <property type="entry name" value="Mannitol-specific EII, Chain A"/>
    <property type="match status" value="1"/>
</dbReference>
<gene>
    <name evidence="12" type="ORF">GCM10008906_19680</name>
</gene>
<dbReference type="InterPro" id="IPR002178">
    <property type="entry name" value="PTS_EIIA_type-2_dom"/>
</dbReference>
<dbReference type="SUPFAM" id="SSF55804">
    <property type="entry name" value="Phoshotransferase/anion transport protein"/>
    <property type="match status" value="1"/>
</dbReference>
<dbReference type="EMBL" id="BAAACG010000009">
    <property type="protein sequence ID" value="GAA0740097.1"/>
    <property type="molecule type" value="Genomic_DNA"/>
</dbReference>
<dbReference type="RefSeq" id="WP_343761233.1">
    <property type="nucleotide sequence ID" value="NZ_BAAACG010000009.1"/>
</dbReference>
<protein>
    <recommendedName>
        <fullName evidence="9">Ascorbate-specific PTS system EIIA component</fullName>
    </recommendedName>
    <alternativeName>
        <fullName evidence="10">Ascorbate-specific phosphotransferase enzyme IIA component</fullName>
    </alternativeName>
</protein>